<dbReference type="KEGG" id="bmet:BMMGA3_01230"/>
<dbReference type="HOGENOM" id="CLU_076350_0_0_9"/>
<dbReference type="OrthoDB" id="9805740at2"/>
<dbReference type="EMBL" id="CP007739">
    <property type="protein sequence ID" value="AIE58736.1"/>
    <property type="molecule type" value="Genomic_DNA"/>
</dbReference>
<dbReference type="Proteomes" id="UP000027602">
    <property type="component" value="Chromosome"/>
</dbReference>
<evidence type="ECO:0000313" key="1">
    <source>
        <dbReference type="EMBL" id="AIE58736.1"/>
    </source>
</evidence>
<proteinExistence type="predicted"/>
<dbReference type="AlphaFoldDB" id="I3E3T6"/>
<protein>
    <recommendedName>
        <fullName evidence="3">ATP-binding protein</fullName>
    </recommendedName>
</protein>
<accession>I3E3T6</accession>
<gene>
    <name evidence="1" type="ORF">BMMGA3_01230</name>
</gene>
<organism evidence="1 2">
    <name type="scientific">Bacillus methanolicus (strain MGA3 / ATCC 53907)</name>
    <dbReference type="NCBI Taxonomy" id="796606"/>
    <lineage>
        <taxon>Bacteria</taxon>
        <taxon>Bacillati</taxon>
        <taxon>Bacillota</taxon>
        <taxon>Bacilli</taxon>
        <taxon>Bacillales</taxon>
        <taxon>Bacillaceae</taxon>
        <taxon>Bacillus</taxon>
    </lineage>
</organism>
<dbReference type="RefSeq" id="WP_003348461.1">
    <property type="nucleotide sequence ID" value="NZ_ADWW01000003.1"/>
</dbReference>
<evidence type="ECO:0008006" key="3">
    <source>
        <dbReference type="Google" id="ProtNLM"/>
    </source>
</evidence>
<keyword evidence="2" id="KW-1185">Reference proteome</keyword>
<reference evidence="1 2" key="1">
    <citation type="journal article" date="2015" name="BMC Genomics">
        <title>Transcriptome analysis of thermophilic methylotrophic Bacillus methanolicus MGA3 using RNA-sequencing provides detailed insights into its previously uncharted transcriptional landscape.</title>
        <authorList>
            <person name="Irla M."/>
            <person name="Neshat A."/>
            <person name="Brautaset T."/>
            <person name="Ruckert C."/>
            <person name="Kalinowski J."/>
            <person name="Wendisch V.F."/>
        </authorList>
    </citation>
    <scope>NUCLEOTIDE SEQUENCE [LARGE SCALE GENOMIC DNA]</scope>
    <source>
        <strain evidence="2">MGA3 / ATCC 53907</strain>
    </source>
</reference>
<dbReference type="STRING" id="796606.BMMGA3_01230"/>
<sequence length="238" mass="25941">MRDVAIVAINENESLVIAADNSGGIGMKNSDHVKVPYDILSYYSFRVAVMECMAAGAKPVSVAMQNFCGDDAWPLLKAGVERGLYELGIDGISVTGSTESNFSLLQSALGIVVVGRKARDNSLDELPGKVNVAVIGFPLVGEEVINYQENVAPLSLFNWFCKQKEVEAVLPVGSKGIMYELQQLFHGQEIEEKQVSCSLDLLKSSGPATCFLVAYRPEVEEKLRRKAGELFHPVKLID</sequence>
<dbReference type="eggNOG" id="COG0611">
    <property type="taxonomic scope" value="Bacteria"/>
</dbReference>
<name>I3E3T6_BACMM</name>
<evidence type="ECO:0000313" key="2">
    <source>
        <dbReference type="Proteomes" id="UP000027602"/>
    </source>
</evidence>